<proteinExistence type="predicted"/>
<dbReference type="EMBL" id="ML736212">
    <property type="protein sequence ID" value="KAE8378172.1"/>
    <property type="molecule type" value="Genomic_DNA"/>
</dbReference>
<evidence type="ECO:0000313" key="3">
    <source>
        <dbReference type="Proteomes" id="UP000326198"/>
    </source>
</evidence>
<accession>A0A5N7B8U9</accession>
<feature type="coiled-coil region" evidence="1">
    <location>
        <begin position="183"/>
        <end position="291"/>
    </location>
</feature>
<dbReference type="AlphaFoldDB" id="A0A5N7B8U9"/>
<dbReference type="Proteomes" id="UP000326198">
    <property type="component" value="Unassembled WGS sequence"/>
</dbReference>
<reference evidence="2 3" key="1">
    <citation type="submission" date="2019-04" db="EMBL/GenBank/DDBJ databases">
        <title>Friends and foes A comparative genomics studyof 23 Aspergillus species from section Flavi.</title>
        <authorList>
            <consortium name="DOE Joint Genome Institute"/>
            <person name="Kjaerbolling I."/>
            <person name="Vesth T."/>
            <person name="Frisvad J.C."/>
            <person name="Nybo J.L."/>
            <person name="Theobald S."/>
            <person name="Kildgaard S."/>
            <person name="Isbrandt T."/>
            <person name="Kuo A."/>
            <person name="Sato A."/>
            <person name="Lyhne E.K."/>
            <person name="Kogle M.E."/>
            <person name="Wiebenga A."/>
            <person name="Kun R.S."/>
            <person name="Lubbers R.J."/>
            <person name="Makela M.R."/>
            <person name="Barry K."/>
            <person name="Chovatia M."/>
            <person name="Clum A."/>
            <person name="Daum C."/>
            <person name="Haridas S."/>
            <person name="He G."/>
            <person name="LaButti K."/>
            <person name="Lipzen A."/>
            <person name="Mondo S."/>
            <person name="Riley R."/>
            <person name="Salamov A."/>
            <person name="Simmons B.A."/>
            <person name="Magnuson J.K."/>
            <person name="Henrissat B."/>
            <person name="Mortensen U.H."/>
            <person name="Larsen T.O."/>
            <person name="Devries R.P."/>
            <person name="Grigoriev I.V."/>
            <person name="Machida M."/>
            <person name="Baker S.E."/>
            <person name="Andersen M.R."/>
        </authorList>
    </citation>
    <scope>NUCLEOTIDE SEQUENCE [LARGE SCALE GENOMIC DNA]</scope>
    <source>
        <strain evidence="2 3">IBT 29228</strain>
    </source>
</reference>
<protein>
    <submittedName>
        <fullName evidence="2">Uncharacterized protein</fullName>
    </submittedName>
</protein>
<keyword evidence="3" id="KW-1185">Reference proteome</keyword>
<dbReference type="OrthoDB" id="5068061at2759"/>
<gene>
    <name evidence="2" type="ORF">BDV26DRAFT_262162</name>
</gene>
<name>A0A5N7B8U9_9EURO</name>
<feature type="coiled-coil region" evidence="1">
    <location>
        <begin position="320"/>
        <end position="347"/>
    </location>
</feature>
<evidence type="ECO:0000313" key="2">
    <source>
        <dbReference type="EMBL" id="KAE8378172.1"/>
    </source>
</evidence>
<organism evidence="2 3">
    <name type="scientific">Aspergillus bertholletiae</name>
    <dbReference type="NCBI Taxonomy" id="1226010"/>
    <lineage>
        <taxon>Eukaryota</taxon>
        <taxon>Fungi</taxon>
        <taxon>Dikarya</taxon>
        <taxon>Ascomycota</taxon>
        <taxon>Pezizomycotina</taxon>
        <taxon>Eurotiomycetes</taxon>
        <taxon>Eurotiomycetidae</taxon>
        <taxon>Eurotiales</taxon>
        <taxon>Aspergillaceae</taxon>
        <taxon>Aspergillus</taxon>
        <taxon>Aspergillus subgen. Circumdati</taxon>
    </lineage>
</organism>
<evidence type="ECO:0000256" key="1">
    <source>
        <dbReference type="SAM" id="Coils"/>
    </source>
</evidence>
<dbReference type="Gene3D" id="1.10.287.1490">
    <property type="match status" value="1"/>
</dbReference>
<keyword evidence="1" id="KW-0175">Coiled coil</keyword>
<sequence length="409" mass="46704">MMAPLLWDADRVLQVTGGATEGMFCLGQARSRHNSRCRWDVTGKEYSRVRNILNRISKRLPHTVSHEELSRMASLGLCSYHVDQTAEVVDKWQTILANINQLNGEYQRSLQSSEETLEAMANDVQQCRVLIKCNPASDEALTVALARYVRRHARIQRELEADRTALTSLQETQVHTETLKKAKSELLRKAADLSLRLTTAEEAMQRQALEYKGEIDDLRKEKDELSAKNADKDMQIDHLRKQNDDLEQQLTDKSVELESASLLVQGLTRDRESLQSEVEAVGEEIEELRKNELVFSTQLNLLSTVLRHTEQELSVTCQAKTHLTERLEATTVELANLQEHLREMQLRNSFCILHGLMGRVRDSWRAVACWFRCRRRRAPACEEEEGLALATVDGTNMHRSPEVQSSPSM</sequence>